<dbReference type="InterPro" id="IPR001538">
    <property type="entry name" value="Man6P_isomerase-2_C"/>
</dbReference>
<proteinExistence type="predicted"/>
<dbReference type="Gene3D" id="2.60.120.10">
    <property type="entry name" value="Jelly Rolls"/>
    <property type="match status" value="1"/>
</dbReference>
<gene>
    <name evidence="2" type="ORF">UFOPK1425_00511</name>
</gene>
<accession>A0A6J6BP78</accession>
<dbReference type="SUPFAM" id="SSF51182">
    <property type="entry name" value="RmlC-like cupins"/>
    <property type="match status" value="1"/>
</dbReference>
<organism evidence="2">
    <name type="scientific">freshwater metagenome</name>
    <dbReference type="NCBI Taxonomy" id="449393"/>
    <lineage>
        <taxon>unclassified sequences</taxon>
        <taxon>metagenomes</taxon>
        <taxon>ecological metagenomes</taxon>
    </lineage>
</organism>
<dbReference type="AlphaFoldDB" id="A0A6J6BP78"/>
<dbReference type="PANTHER" id="PTHR46390:SF1">
    <property type="entry name" value="MANNOSE-1-PHOSPHATE GUANYLYLTRANSFERASE"/>
    <property type="match status" value="1"/>
</dbReference>
<reference evidence="2" key="1">
    <citation type="submission" date="2020-05" db="EMBL/GenBank/DDBJ databases">
        <authorList>
            <person name="Chiriac C."/>
            <person name="Salcher M."/>
            <person name="Ghai R."/>
            <person name="Kavagutti S V."/>
        </authorList>
    </citation>
    <scope>NUCLEOTIDE SEQUENCE</scope>
</reference>
<dbReference type="InterPro" id="IPR051161">
    <property type="entry name" value="Mannose-6P_isomerase_type2"/>
</dbReference>
<dbReference type="EMBL" id="CAEZSJ010000076">
    <property type="protein sequence ID" value="CAB4539988.1"/>
    <property type="molecule type" value="Genomic_DNA"/>
</dbReference>
<dbReference type="Pfam" id="PF01050">
    <property type="entry name" value="MannoseP_isomer"/>
    <property type="match status" value="1"/>
</dbReference>
<dbReference type="CDD" id="cd02213">
    <property type="entry name" value="cupin_PMI_typeII_C"/>
    <property type="match status" value="1"/>
</dbReference>
<evidence type="ECO:0000259" key="1">
    <source>
        <dbReference type="Pfam" id="PF01050"/>
    </source>
</evidence>
<dbReference type="GO" id="GO:0004475">
    <property type="term" value="F:mannose-1-phosphate guanylyltransferase (GTP) activity"/>
    <property type="evidence" value="ECO:0007669"/>
    <property type="project" value="TreeGrafter"/>
</dbReference>
<dbReference type="PANTHER" id="PTHR46390">
    <property type="entry name" value="MANNOSE-1-PHOSPHATE GUANYLYLTRANSFERASE"/>
    <property type="match status" value="1"/>
</dbReference>
<dbReference type="InterPro" id="IPR014710">
    <property type="entry name" value="RmlC-like_jellyroll"/>
</dbReference>
<dbReference type="GO" id="GO:0009298">
    <property type="term" value="P:GDP-mannose biosynthetic process"/>
    <property type="evidence" value="ECO:0007669"/>
    <property type="project" value="TreeGrafter"/>
</dbReference>
<evidence type="ECO:0000313" key="2">
    <source>
        <dbReference type="EMBL" id="CAB4539988.1"/>
    </source>
</evidence>
<dbReference type="GO" id="GO:0005976">
    <property type="term" value="P:polysaccharide metabolic process"/>
    <property type="evidence" value="ECO:0007669"/>
    <property type="project" value="InterPro"/>
</dbReference>
<name>A0A6J6BP78_9ZZZZ</name>
<feature type="domain" description="Mannose-6-phosphate isomerase type II C-terminal" evidence="1">
    <location>
        <begin position="7"/>
        <end position="111"/>
    </location>
</feature>
<dbReference type="InterPro" id="IPR011051">
    <property type="entry name" value="RmlC_Cupin_sf"/>
</dbReference>
<sequence length="116" mass="13287">MSDLEKSDRPWGRYEVLQDSPTHKVKCIWINPGARISYQRHKQRSEHWFVVKGSGEVTLDGKVSQIKAGQSVDFPVGFLHRIANTGTEEMIFIEVQTGTYFGEDDIERVEDDFGRA</sequence>
<protein>
    <submittedName>
        <fullName evidence="2">Unannotated protein</fullName>
    </submittedName>
</protein>